<dbReference type="Proteomes" id="UP001374893">
    <property type="component" value="Chromosome"/>
</dbReference>
<gene>
    <name evidence="1" type="ORF">HAHE_33140</name>
</gene>
<protein>
    <submittedName>
        <fullName evidence="1">Uncharacterized protein</fullName>
    </submittedName>
</protein>
<proteinExistence type="predicted"/>
<name>A0ABM7RHQ2_9BACT</name>
<reference evidence="1 2" key="1">
    <citation type="submission" date="2021-06" db="EMBL/GenBank/DDBJ databases">
        <title>Complete genome of Haloferula helveola possessing various polysaccharide degrading enzymes.</title>
        <authorList>
            <person name="Takami H."/>
            <person name="Huang C."/>
            <person name="Hamasaki K."/>
        </authorList>
    </citation>
    <scope>NUCLEOTIDE SEQUENCE [LARGE SCALE GENOMIC DNA]</scope>
    <source>
        <strain evidence="1 2">CN-1</strain>
    </source>
</reference>
<sequence>MAGRVMVDSEADEGHVRSSGVIRFEEGLIRYEGQAGDGWELALSDVVVIGECTNQNGPFADDWFLCFATGPREWYEVSGDAGGYGDFLHELGIRLGEALSPGLFFSTDFASVILWPGELRGRPMFRYAKVTSSSWLMRLLRIPTVEQRLSGEVSALCSEDRAS</sequence>
<evidence type="ECO:0000313" key="2">
    <source>
        <dbReference type="Proteomes" id="UP001374893"/>
    </source>
</evidence>
<evidence type="ECO:0000313" key="1">
    <source>
        <dbReference type="EMBL" id="BCX49406.1"/>
    </source>
</evidence>
<keyword evidence="2" id="KW-1185">Reference proteome</keyword>
<dbReference type="EMBL" id="AP024702">
    <property type="protein sequence ID" value="BCX49406.1"/>
    <property type="molecule type" value="Genomic_DNA"/>
</dbReference>
<accession>A0ABM7RHQ2</accession>
<organism evidence="1 2">
    <name type="scientific">Haloferula helveola</name>
    <dbReference type="NCBI Taxonomy" id="490095"/>
    <lineage>
        <taxon>Bacteria</taxon>
        <taxon>Pseudomonadati</taxon>
        <taxon>Verrucomicrobiota</taxon>
        <taxon>Verrucomicrobiia</taxon>
        <taxon>Verrucomicrobiales</taxon>
        <taxon>Verrucomicrobiaceae</taxon>
        <taxon>Haloferula</taxon>
    </lineage>
</organism>